<organism evidence="2 3">
    <name type="scientific">Arenibacter palladensis</name>
    <dbReference type="NCBI Taxonomy" id="237373"/>
    <lineage>
        <taxon>Bacteria</taxon>
        <taxon>Pseudomonadati</taxon>
        <taxon>Bacteroidota</taxon>
        <taxon>Flavobacteriia</taxon>
        <taxon>Flavobacteriales</taxon>
        <taxon>Flavobacteriaceae</taxon>
        <taxon>Arenibacter</taxon>
    </lineage>
</organism>
<evidence type="ECO:0000313" key="3">
    <source>
        <dbReference type="Proteomes" id="UP000184406"/>
    </source>
</evidence>
<proteinExistence type="inferred from homology"/>
<dbReference type="Proteomes" id="UP000184406">
    <property type="component" value="Unassembled WGS sequence"/>
</dbReference>
<reference evidence="3" key="1">
    <citation type="submission" date="2016-11" db="EMBL/GenBank/DDBJ databases">
        <authorList>
            <person name="Varghese N."/>
            <person name="Submissions S."/>
        </authorList>
    </citation>
    <scope>NUCLEOTIDE SEQUENCE [LARGE SCALE GENOMIC DNA]</scope>
    <source>
        <strain evidence="3">DSM 17539</strain>
    </source>
</reference>
<dbReference type="Pfam" id="PF00480">
    <property type="entry name" value="ROK"/>
    <property type="match status" value="1"/>
</dbReference>
<dbReference type="PANTHER" id="PTHR18964">
    <property type="entry name" value="ROK (REPRESSOR, ORF, KINASE) FAMILY"/>
    <property type="match status" value="1"/>
</dbReference>
<sequence>MKYQIAIGVDVGGSHITSAAVDLDEQKIIPGSIFTNKVDNKASQESIFKAWSNVINQTTKHTANPDQTRIGFAMPGPFNYKKGVGMFIGNNQKFESLYGLSISEELSKYLNSDKVDFRFLNDATAFGVGVASMGKAKNYSKVVAITLGTGFGSAFLQDGVPQVTADNVPKGGFIWDKPYKGGLGDDYFSTRWCVKRYKEITGKKTSGVKEIADANNDSSKMVFVEFGTNMAEFMLPFLIKYQPDLIILGGNVSKASKLFLPALKNKIEDAGLHVDFEISDVLEEAAIIGSAKLFDSYFWEQVRNTIY</sequence>
<dbReference type="RefSeq" id="WP_072859744.1">
    <property type="nucleotide sequence ID" value="NZ_FQUX01000001.1"/>
</dbReference>
<evidence type="ECO:0000313" key="2">
    <source>
        <dbReference type="EMBL" id="SHE35574.1"/>
    </source>
</evidence>
<dbReference type="GO" id="GO:0016301">
    <property type="term" value="F:kinase activity"/>
    <property type="evidence" value="ECO:0007669"/>
    <property type="project" value="UniProtKB-KW"/>
</dbReference>
<dbReference type="EMBL" id="FQUX01000001">
    <property type="protein sequence ID" value="SHE35574.1"/>
    <property type="molecule type" value="Genomic_DNA"/>
</dbReference>
<dbReference type="AlphaFoldDB" id="A0A1M4STJ7"/>
<comment type="similarity">
    <text evidence="1">Belongs to the ROK (NagC/XylR) family.</text>
</comment>
<dbReference type="SUPFAM" id="SSF53067">
    <property type="entry name" value="Actin-like ATPase domain"/>
    <property type="match status" value="1"/>
</dbReference>
<accession>A0A1M4STJ7</accession>
<dbReference type="OrthoDB" id="49666at2"/>
<gene>
    <name evidence="2" type="ORF">SAMN03080594_10125</name>
</gene>
<dbReference type="CDD" id="cd23763">
    <property type="entry name" value="ASKHA_ATPase_ROK"/>
    <property type="match status" value="1"/>
</dbReference>
<keyword evidence="3" id="KW-1185">Reference proteome</keyword>
<dbReference type="InterPro" id="IPR000600">
    <property type="entry name" value="ROK"/>
</dbReference>
<evidence type="ECO:0000256" key="1">
    <source>
        <dbReference type="ARBA" id="ARBA00006479"/>
    </source>
</evidence>
<name>A0A1M4STJ7_9FLAO</name>
<keyword evidence="2" id="KW-0808">Transferase</keyword>
<protein>
    <submittedName>
        <fullName evidence="2">Glucokinase</fullName>
    </submittedName>
</protein>
<keyword evidence="2" id="KW-0418">Kinase</keyword>
<dbReference type="PANTHER" id="PTHR18964:SF149">
    <property type="entry name" value="BIFUNCTIONAL UDP-N-ACETYLGLUCOSAMINE 2-EPIMERASE_N-ACETYLMANNOSAMINE KINASE"/>
    <property type="match status" value="1"/>
</dbReference>
<dbReference type="InterPro" id="IPR043129">
    <property type="entry name" value="ATPase_NBD"/>
</dbReference>
<dbReference type="Gene3D" id="3.30.420.40">
    <property type="match status" value="2"/>
</dbReference>